<dbReference type="NCBIfam" id="TIGR00229">
    <property type="entry name" value="sensory_box"/>
    <property type="match status" value="3"/>
</dbReference>
<dbReference type="InterPro" id="IPR011495">
    <property type="entry name" value="Sig_transdc_His_kin_sub2_dim/P"/>
</dbReference>
<reference evidence="11 12" key="1">
    <citation type="submission" date="2022-06" db="EMBL/GenBank/DDBJ databases">
        <title>Leptospira isolates from biofilms formed at urban environments.</title>
        <authorList>
            <person name="Ribeiro P.S."/>
            <person name="Sousa T."/>
            <person name="Carvalho N."/>
            <person name="Aburjaile F."/>
            <person name="Neves F."/>
            <person name="Oliveira D."/>
            <person name="Blanco L."/>
            <person name="Lima J."/>
            <person name="Costa F."/>
            <person name="Brenig B."/>
            <person name="Soares S."/>
            <person name="Ramos R."/>
            <person name="Goes-Neto A."/>
            <person name="Matiuzzi M."/>
            <person name="Azevedo V."/>
            <person name="Ristow P."/>
        </authorList>
    </citation>
    <scope>NUCLEOTIDE SEQUENCE [LARGE SCALE GENOMIC DNA]</scope>
    <source>
        <strain evidence="11 12">VSF14</strain>
    </source>
</reference>
<evidence type="ECO:0000313" key="11">
    <source>
        <dbReference type="EMBL" id="MCW7504696.1"/>
    </source>
</evidence>
<evidence type="ECO:0000259" key="8">
    <source>
        <dbReference type="PROSITE" id="PS50109"/>
    </source>
</evidence>
<dbReference type="InterPro" id="IPR000014">
    <property type="entry name" value="PAS"/>
</dbReference>
<keyword evidence="2" id="KW-0808">Transferase</keyword>
<dbReference type="PANTHER" id="PTHR43065:SF23">
    <property type="entry name" value="SENSOR HISTIDINE KINASE PDTAS"/>
    <property type="match status" value="1"/>
</dbReference>
<feature type="coiled-coil region" evidence="7">
    <location>
        <begin position="491"/>
        <end position="518"/>
    </location>
</feature>
<dbReference type="InterPro" id="IPR035965">
    <property type="entry name" value="PAS-like_dom_sf"/>
</dbReference>
<dbReference type="Gene3D" id="3.30.565.10">
    <property type="entry name" value="Histidine kinase-like ATPase, C-terminal domain"/>
    <property type="match status" value="1"/>
</dbReference>
<dbReference type="InterPro" id="IPR003594">
    <property type="entry name" value="HATPase_dom"/>
</dbReference>
<keyword evidence="6" id="KW-0902">Two-component regulatory system</keyword>
<dbReference type="InterPro" id="IPR013655">
    <property type="entry name" value="PAS_fold_3"/>
</dbReference>
<dbReference type="Pfam" id="PF02518">
    <property type="entry name" value="HATPase_c"/>
    <property type="match status" value="1"/>
</dbReference>
<dbReference type="Pfam" id="PF00989">
    <property type="entry name" value="PAS"/>
    <property type="match status" value="1"/>
</dbReference>
<name>A0ABT3M8J7_9LEPT</name>
<evidence type="ECO:0000256" key="6">
    <source>
        <dbReference type="ARBA" id="ARBA00023012"/>
    </source>
</evidence>
<dbReference type="PROSITE" id="PS50113">
    <property type="entry name" value="PAC"/>
    <property type="match status" value="3"/>
</dbReference>
<feature type="domain" description="PAS" evidence="9">
    <location>
        <begin position="252"/>
        <end position="321"/>
    </location>
</feature>
<keyword evidence="4" id="KW-0418">Kinase</keyword>
<keyword evidence="3" id="KW-0547">Nucleotide-binding</keyword>
<dbReference type="EMBL" id="JAMQPR010000001">
    <property type="protein sequence ID" value="MCW7504696.1"/>
    <property type="molecule type" value="Genomic_DNA"/>
</dbReference>
<dbReference type="PROSITE" id="PS50112">
    <property type="entry name" value="PAS"/>
    <property type="match status" value="2"/>
</dbReference>
<dbReference type="SUPFAM" id="SSF55874">
    <property type="entry name" value="ATPase domain of HSP90 chaperone/DNA topoisomerase II/histidine kinase"/>
    <property type="match status" value="1"/>
</dbReference>
<feature type="domain" description="Histidine kinase" evidence="8">
    <location>
        <begin position="518"/>
        <end position="708"/>
    </location>
</feature>
<dbReference type="Proteomes" id="UP001208794">
    <property type="component" value="Unassembled WGS sequence"/>
</dbReference>
<evidence type="ECO:0000256" key="5">
    <source>
        <dbReference type="ARBA" id="ARBA00022840"/>
    </source>
</evidence>
<keyword evidence="7" id="KW-0175">Coiled coil</keyword>
<sequence length="708" mass="81740">MFQENKEDGMANECYNSLPIAIFQISKQGMINFINFEAQELFGITQIDFYKSSFSTVLTEKSKNIFQSFISTICLEKNKHACLVEITKENNLTKKVSLFGNLSIDSEWIQLVAVEAKNENEISFKKEFEDISNVSHVGRWELNLITGSLEWSKKIYEIFELDPNQFKPSYETFLSVIHPEDREKVNHAYSQSLIHKQKYEIEHRVILLDGRIKWVRETCYSIFDSNGNPEISIGTCQDITRQKESEIHLKESEKKYSNLVENTASLVWSTNANGHFSYLNPAWEKLLGYTKEEMLNRPFSDFQPPDISIRDQKVFEILKLGFESSKNNYESVFLSKIGEIKYLNFYPTPLFNEFGEFVGSQGTANDITFKRTLDLKLEETYFELGQRQFAIDQHAIVAITNLNADIIYVNKKFCEISKYTRDELIGENHRIINSGHHPLEFFKKLYQTIKSGNTWHGEIKNRAKDGSFYWVATTIAPIKNARGDIEKYLSIRTDITEIKEADEKIKSLLNEKALILIEVHHRIKNNMNTIYSLLKMEANSQKDILHKTILIDASNRVRSMMLLYDKLYRSENTDIISIKDYFPTLISEILNIFPNQDNISTDIQVEPVAISTKILSSIGIIINELVTNSMKYSFGEGQVGKITFHAKIQNQFLIIDYEDDGIPIDPTILLQSTNSFGLNLINMLVKQLKGIVHIENSNGTKYKIEIKI</sequence>
<feature type="domain" description="PAC" evidence="10">
    <location>
        <begin position="455"/>
        <end position="507"/>
    </location>
</feature>
<evidence type="ECO:0000256" key="3">
    <source>
        <dbReference type="ARBA" id="ARBA00022741"/>
    </source>
</evidence>
<proteinExistence type="predicted"/>
<keyword evidence="12" id="KW-1185">Reference proteome</keyword>
<dbReference type="Gene3D" id="2.10.70.100">
    <property type="match status" value="1"/>
</dbReference>
<keyword evidence="5" id="KW-0067">ATP-binding</keyword>
<dbReference type="InterPro" id="IPR001610">
    <property type="entry name" value="PAC"/>
</dbReference>
<protein>
    <submittedName>
        <fullName evidence="11">PAS domain S-box protein</fullName>
    </submittedName>
</protein>
<evidence type="ECO:0000256" key="4">
    <source>
        <dbReference type="ARBA" id="ARBA00022777"/>
    </source>
</evidence>
<evidence type="ECO:0000256" key="2">
    <source>
        <dbReference type="ARBA" id="ARBA00022679"/>
    </source>
</evidence>
<feature type="domain" description="PAC" evidence="10">
    <location>
        <begin position="199"/>
        <end position="251"/>
    </location>
</feature>
<evidence type="ECO:0000313" key="12">
    <source>
        <dbReference type="Proteomes" id="UP001208794"/>
    </source>
</evidence>
<dbReference type="RefSeq" id="WP_265358416.1">
    <property type="nucleotide sequence ID" value="NZ_JAMQPR010000001.1"/>
</dbReference>
<evidence type="ECO:0000256" key="1">
    <source>
        <dbReference type="ARBA" id="ARBA00022553"/>
    </source>
</evidence>
<dbReference type="Pfam" id="PF07568">
    <property type="entry name" value="HisKA_2"/>
    <property type="match status" value="1"/>
</dbReference>
<dbReference type="InterPro" id="IPR036890">
    <property type="entry name" value="HATPase_C_sf"/>
</dbReference>
<dbReference type="SMART" id="SM00086">
    <property type="entry name" value="PAC"/>
    <property type="match status" value="3"/>
</dbReference>
<dbReference type="InterPro" id="IPR000700">
    <property type="entry name" value="PAS-assoc_C"/>
</dbReference>
<accession>A0ABT3M8J7</accession>
<organism evidence="11 12">
    <name type="scientific">Leptospira paudalimensis</name>
    <dbReference type="NCBI Taxonomy" id="2950024"/>
    <lineage>
        <taxon>Bacteria</taxon>
        <taxon>Pseudomonadati</taxon>
        <taxon>Spirochaetota</taxon>
        <taxon>Spirochaetia</taxon>
        <taxon>Leptospirales</taxon>
        <taxon>Leptospiraceae</taxon>
        <taxon>Leptospira</taxon>
    </lineage>
</organism>
<dbReference type="Gene3D" id="3.30.450.20">
    <property type="entry name" value="PAS domain"/>
    <property type="match status" value="3"/>
</dbReference>
<comment type="caution">
    <text evidence="11">The sequence shown here is derived from an EMBL/GenBank/DDBJ whole genome shotgun (WGS) entry which is preliminary data.</text>
</comment>
<dbReference type="Pfam" id="PF13426">
    <property type="entry name" value="PAS_9"/>
    <property type="match status" value="1"/>
</dbReference>
<evidence type="ECO:0000259" key="9">
    <source>
        <dbReference type="PROSITE" id="PS50112"/>
    </source>
</evidence>
<gene>
    <name evidence="11" type="ORF">ND855_11225</name>
</gene>
<dbReference type="Pfam" id="PF08447">
    <property type="entry name" value="PAS_3"/>
    <property type="match status" value="1"/>
</dbReference>
<dbReference type="SMART" id="SM00091">
    <property type="entry name" value="PAS"/>
    <property type="match status" value="4"/>
</dbReference>
<dbReference type="CDD" id="cd00130">
    <property type="entry name" value="PAS"/>
    <property type="match status" value="3"/>
</dbReference>
<dbReference type="PANTHER" id="PTHR43065">
    <property type="entry name" value="SENSOR HISTIDINE KINASE"/>
    <property type="match status" value="1"/>
</dbReference>
<dbReference type="SUPFAM" id="SSF55785">
    <property type="entry name" value="PYP-like sensor domain (PAS domain)"/>
    <property type="match status" value="3"/>
</dbReference>
<feature type="domain" description="PAC" evidence="10">
    <location>
        <begin position="327"/>
        <end position="379"/>
    </location>
</feature>
<feature type="domain" description="PAS" evidence="9">
    <location>
        <begin position="397"/>
        <end position="438"/>
    </location>
</feature>
<dbReference type="InterPro" id="IPR005467">
    <property type="entry name" value="His_kinase_dom"/>
</dbReference>
<evidence type="ECO:0000256" key="7">
    <source>
        <dbReference type="SAM" id="Coils"/>
    </source>
</evidence>
<keyword evidence="1" id="KW-0597">Phosphoprotein</keyword>
<dbReference type="InterPro" id="IPR013767">
    <property type="entry name" value="PAS_fold"/>
</dbReference>
<dbReference type="PROSITE" id="PS50109">
    <property type="entry name" value="HIS_KIN"/>
    <property type="match status" value="1"/>
</dbReference>
<evidence type="ECO:0000259" key="10">
    <source>
        <dbReference type="PROSITE" id="PS50113"/>
    </source>
</evidence>